<sequence>MSPELIDMLSKLFKNLADICPTIIIAGNHDCNLNNLSRMDCLSPIVNNLKHPNLHYLRKTGAYKCADTTFVVWDVWDREKDYIRAKDVEGDTK</sequence>
<dbReference type="AlphaFoldDB" id="A0A382I5J8"/>
<gene>
    <name evidence="1" type="ORF">METZ01_LOCUS247331</name>
</gene>
<evidence type="ECO:0008006" key="2">
    <source>
        <dbReference type="Google" id="ProtNLM"/>
    </source>
</evidence>
<evidence type="ECO:0000313" key="1">
    <source>
        <dbReference type="EMBL" id="SVB94477.1"/>
    </source>
</evidence>
<feature type="non-terminal residue" evidence="1">
    <location>
        <position position="93"/>
    </location>
</feature>
<protein>
    <recommendedName>
        <fullName evidence="2">Calcineurin-like phosphoesterase domain-containing protein</fullName>
    </recommendedName>
</protein>
<accession>A0A382I5J8</accession>
<dbReference type="EMBL" id="UINC01065141">
    <property type="protein sequence ID" value="SVB94477.1"/>
    <property type="molecule type" value="Genomic_DNA"/>
</dbReference>
<dbReference type="SUPFAM" id="SSF56300">
    <property type="entry name" value="Metallo-dependent phosphatases"/>
    <property type="match status" value="1"/>
</dbReference>
<organism evidence="1">
    <name type="scientific">marine metagenome</name>
    <dbReference type="NCBI Taxonomy" id="408172"/>
    <lineage>
        <taxon>unclassified sequences</taxon>
        <taxon>metagenomes</taxon>
        <taxon>ecological metagenomes</taxon>
    </lineage>
</organism>
<proteinExistence type="predicted"/>
<dbReference type="InterPro" id="IPR029052">
    <property type="entry name" value="Metallo-depent_PP-like"/>
</dbReference>
<name>A0A382I5J8_9ZZZZ</name>
<dbReference type="Gene3D" id="3.60.21.10">
    <property type="match status" value="1"/>
</dbReference>
<reference evidence="1" key="1">
    <citation type="submission" date="2018-05" db="EMBL/GenBank/DDBJ databases">
        <authorList>
            <person name="Lanie J.A."/>
            <person name="Ng W.-L."/>
            <person name="Kazmierczak K.M."/>
            <person name="Andrzejewski T.M."/>
            <person name="Davidsen T.M."/>
            <person name="Wayne K.J."/>
            <person name="Tettelin H."/>
            <person name="Glass J.I."/>
            <person name="Rusch D."/>
            <person name="Podicherti R."/>
            <person name="Tsui H.-C.T."/>
            <person name="Winkler M.E."/>
        </authorList>
    </citation>
    <scope>NUCLEOTIDE SEQUENCE</scope>
</reference>